<proteinExistence type="predicted"/>
<gene>
    <name evidence="2" type="ORF">DPMN_070082</name>
</gene>
<evidence type="ECO:0000313" key="3">
    <source>
        <dbReference type="Proteomes" id="UP000828390"/>
    </source>
</evidence>
<evidence type="ECO:0000256" key="1">
    <source>
        <dbReference type="SAM" id="MobiDB-lite"/>
    </source>
</evidence>
<reference evidence="2" key="2">
    <citation type="submission" date="2020-11" db="EMBL/GenBank/DDBJ databases">
        <authorList>
            <person name="McCartney M.A."/>
            <person name="Auch B."/>
            <person name="Kono T."/>
            <person name="Mallez S."/>
            <person name="Becker A."/>
            <person name="Gohl D.M."/>
            <person name="Silverstein K.A.T."/>
            <person name="Koren S."/>
            <person name="Bechman K.B."/>
            <person name="Herman A."/>
            <person name="Abrahante J.E."/>
            <person name="Garbe J."/>
        </authorList>
    </citation>
    <scope>NUCLEOTIDE SEQUENCE</scope>
    <source>
        <strain evidence="2">Duluth1</strain>
        <tissue evidence="2">Whole animal</tissue>
    </source>
</reference>
<dbReference type="EMBL" id="JAIWYP010000014">
    <property type="protein sequence ID" value="KAH3710595.1"/>
    <property type="molecule type" value="Genomic_DNA"/>
</dbReference>
<dbReference type="AlphaFoldDB" id="A0A9D3Z0B9"/>
<dbReference type="Proteomes" id="UP000828390">
    <property type="component" value="Unassembled WGS sequence"/>
</dbReference>
<protein>
    <submittedName>
        <fullName evidence="2">Uncharacterized protein</fullName>
    </submittedName>
</protein>
<reference evidence="2" key="1">
    <citation type="journal article" date="2019" name="bioRxiv">
        <title>The Genome of the Zebra Mussel, Dreissena polymorpha: A Resource for Invasive Species Research.</title>
        <authorList>
            <person name="McCartney M.A."/>
            <person name="Auch B."/>
            <person name="Kono T."/>
            <person name="Mallez S."/>
            <person name="Zhang Y."/>
            <person name="Obille A."/>
            <person name="Becker A."/>
            <person name="Abrahante J.E."/>
            <person name="Garbe J."/>
            <person name="Badalamenti J.P."/>
            <person name="Herman A."/>
            <person name="Mangelson H."/>
            <person name="Liachko I."/>
            <person name="Sullivan S."/>
            <person name="Sone E.D."/>
            <person name="Koren S."/>
            <person name="Silverstein K.A.T."/>
            <person name="Beckman K.B."/>
            <person name="Gohl D.M."/>
        </authorList>
    </citation>
    <scope>NUCLEOTIDE SEQUENCE</scope>
    <source>
        <strain evidence="2">Duluth1</strain>
        <tissue evidence="2">Whole animal</tissue>
    </source>
</reference>
<keyword evidence="3" id="KW-1185">Reference proteome</keyword>
<accession>A0A9D3Z0B9</accession>
<comment type="caution">
    <text evidence="2">The sequence shown here is derived from an EMBL/GenBank/DDBJ whole genome shotgun (WGS) entry which is preliminary data.</text>
</comment>
<feature type="compositionally biased region" description="Polar residues" evidence="1">
    <location>
        <begin position="1"/>
        <end position="10"/>
    </location>
</feature>
<organism evidence="2 3">
    <name type="scientific">Dreissena polymorpha</name>
    <name type="common">Zebra mussel</name>
    <name type="synonym">Mytilus polymorpha</name>
    <dbReference type="NCBI Taxonomy" id="45954"/>
    <lineage>
        <taxon>Eukaryota</taxon>
        <taxon>Metazoa</taxon>
        <taxon>Spiralia</taxon>
        <taxon>Lophotrochozoa</taxon>
        <taxon>Mollusca</taxon>
        <taxon>Bivalvia</taxon>
        <taxon>Autobranchia</taxon>
        <taxon>Heteroconchia</taxon>
        <taxon>Euheterodonta</taxon>
        <taxon>Imparidentia</taxon>
        <taxon>Neoheterodontei</taxon>
        <taxon>Myida</taxon>
        <taxon>Dreissenoidea</taxon>
        <taxon>Dreissenidae</taxon>
        <taxon>Dreissena</taxon>
    </lineage>
</organism>
<sequence>MPNIHPSTNAPHGARTVDLPIPRRTPYPLGHGDRKGSPWRSEYGVRLAAWRSRVCSPLWERSLDPPIDIVYWF</sequence>
<feature type="region of interest" description="Disordered" evidence="1">
    <location>
        <begin position="1"/>
        <end position="37"/>
    </location>
</feature>
<evidence type="ECO:0000313" key="2">
    <source>
        <dbReference type="EMBL" id="KAH3710595.1"/>
    </source>
</evidence>
<name>A0A9D3Z0B9_DREPO</name>